<evidence type="ECO:0000256" key="1">
    <source>
        <dbReference type="SAM" id="MobiDB-lite"/>
    </source>
</evidence>
<reference evidence="4" key="1">
    <citation type="journal article" date="2019" name="Int. J. Syst. Evol. Microbiol.">
        <title>The Global Catalogue of Microorganisms (GCM) 10K type strain sequencing project: providing services to taxonomists for standard genome sequencing and annotation.</title>
        <authorList>
            <consortium name="The Broad Institute Genomics Platform"/>
            <consortium name="The Broad Institute Genome Sequencing Center for Infectious Disease"/>
            <person name="Wu L."/>
            <person name="Ma J."/>
        </authorList>
    </citation>
    <scope>NUCLEOTIDE SEQUENCE [LARGE SCALE GENOMIC DNA]</scope>
    <source>
        <strain evidence="4">JCM 4733</strain>
    </source>
</reference>
<feature type="signal peptide" evidence="2">
    <location>
        <begin position="1"/>
        <end position="16"/>
    </location>
</feature>
<keyword evidence="3" id="KW-0449">Lipoprotein</keyword>
<dbReference type="Proteomes" id="UP000653644">
    <property type="component" value="Unassembled WGS sequence"/>
</dbReference>
<feature type="chain" id="PRO_5047281904" evidence="2">
    <location>
        <begin position="17"/>
        <end position="245"/>
    </location>
</feature>
<feature type="region of interest" description="Disordered" evidence="1">
    <location>
        <begin position="225"/>
        <end position="245"/>
    </location>
</feature>
<evidence type="ECO:0000313" key="3">
    <source>
        <dbReference type="EMBL" id="GHA39380.1"/>
    </source>
</evidence>
<keyword evidence="2" id="KW-0732">Signal</keyword>
<evidence type="ECO:0000256" key="2">
    <source>
        <dbReference type="SAM" id="SignalP"/>
    </source>
</evidence>
<proteinExistence type="predicted"/>
<gene>
    <name evidence="3" type="ORF">GCM10010345_49950</name>
</gene>
<dbReference type="RefSeq" id="WP_189889527.1">
    <property type="nucleotide sequence ID" value="NZ_BMVN01000018.1"/>
</dbReference>
<comment type="caution">
    <text evidence="3">The sequence shown here is derived from an EMBL/GenBank/DDBJ whole genome shotgun (WGS) entry which is preliminary data.</text>
</comment>
<organism evidence="3 4">
    <name type="scientific">Streptomyces canarius</name>
    <dbReference type="NCBI Taxonomy" id="285453"/>
    <lineage>
        <taxon>Bacteria</taxon>
        <taxon>Bacillati</taxon>
        <taxon>Actinomycetota</taxon>
        <taxon>Actinomycetes</taxon>
        <taxon>Kitasatosporales</taxon>
        <taxon>Streptomycetaceae</taxon>
        <taxon>Streptomyces</taxon>
    </lineage>
</organism>
<dbReference type="PROSITE" id="PS51257">
    <property type="entry name" value="PROKAR_LIPOPROTEIN"/>
    <property type="match status" value="1"/>
</dbReference>
<accession>A0ABQ3CSA7</accession>
<evidence type="ECO:0000313" key="4">
    <source>
        <dbReference type="Proteomes" id="UP000653644"/>
    </source>
</evidence>
<protein>
    <submittedName>
        <fullName evidence="3">Lipoprotein</fullName>
    </submittedName>
</protein>
<dbReference type="EMBL" id="BMVN01000018">
    <property type="protein sequence ID" value="GHA39380.1"/>
    <property type="molecule type" value="Genomic_DNA"/>
</dbReference>
<dbReference type="Gene3D" id="2.50.20.20">
    <property type="match status" value="1"/>
</dbReference>
<sequence>MSVSRTLAASVICATAAIGAAGCSDDESSDQPFKGQSADQVAAKAVTATRNAASLRMAGKVSAEGQPLTVDFHVDTQKNCKGRMAMEQGSADVVHAGQATYVKGDEEFWANAAKGSAGRQKQARALSGRWVKVPVGDARTTGLCDKQGFLADMDSDKSERKGMTKGDVTTVNGRKAIALEKKKGGGETVTMYVATEGKPYILKLDQSGGENPGTVVFSDYEKPVKAAPPPAGQVIDATKGDKAAS</sequence>
<keyword evidence="4" id="KW-1185">Reference proteome</keyword>
<name>A0ABQ3CSA7_9ACTN</name>